<dbReference type="SMART" id="SM01349">
    <property type="entry name" value="TOG"/>
    <property type="match status" value="3"/>
</dbReference>
<evidence type="ECO:0000256" key="4">
    <source>
        <dbReference type="ARBA" id="ARBA00023212"/>
    </source>
</evidence>
<keyword evidence="2" id="KW-0963">Cytoplasm</keyword>
<evidence type="ECO:0000313" key="8">
    <source>
        <dbReference type="Proteomes" id="UP001652625"/>
    </source>
</evidence>
<feature type="compositionally biased region" description="Low complexity" evidence="6">
    <location>
        <begin position="1011"/>
        <end position="1023"/>
    </location>
</feature>
<feature type="repeat" description="HEAT" evidence="5">
    <location>
        <begin position="162"/>
        <end position="200"/>
    </location>
</feature>
<feature type="region of interest" description="Disordered" evidence="6">
    <location>
        <begin position="547"/>
        <end position="751"/>
    </location>
</feature>
<evidence type="ECO:0000256" key="5">
    <source>
        <dbReference type="PROSITE-ProRule" id="PRU00103"/>
    </source>
</evidence>
<name>A0ABM4CTE7_HYDVU</name>
<dbReference type="InterPro" id="IPR011989">
    <property type="entry name" value="ARM-like"/>
</dbReference>
<comment type="subcellular location">
    <subcellularLocation>
        <location evidence="1">Cytoplasm</location>
        <location evidence="1">Cytoskeleton</location>
    </subcellularLocation>
</comment>
<dbReference type="PANTHER" id="PTHR21567">
    <property type="entry name" value="CLASP"/>
    <property type="match status" value="1"/>
</dbReference>
<dbReference type="InterPro" id="IPR021133">
    <property type="entry name" value="HEAT_type_2"/>
</dbReference>
<gene>
    <name evidence="9" type="primary">LOC101236855</name>
</gene>
<reference evidence="9" key="1">
    <citation type="submission" date="2025-08" db="UniProtKB">
        <authorList>
            <consortium name="RefSeq"/>
        </authorList>
    </citation>
    <scope>IDENTIFICATION</scope>
</reference>
<evidence type="ECO:0000259" key="7">
    <source>
        <dbReference type="SMART" id="SM01349"/>
    </source>
</evidence>
<feature type="compositionally biased region" description="Polar residues" evidence="6">
    <location>
        <begin position="594"/>
        <end position="612"/>
    </location>
</feature>
<feature type="domain" description="TOG" evidence="7">
    <location>
        <begin position="1"/>
        <end position="226"/>
    </location>
</feature>
<evidence type="ECO:0000313" key="9">
    <source>
        <dbReference type="RefSeq" id="XP_065665204.1"/>
    </source>
</evidence>
<feature type="domain" description="TOG" evidence="7">
    <location>
        <begin position="1144"/>
        <end position="1384"/>
    </location>
</feature>
<feature type="domain" description="TOG" evidence="7">
    <location>
        <begin position="301"/>
        <end position="530"/>
    </location>
</feature>
<evidence type="ECO:0000256" key="1">
    <source>
        <dbReference type="ARBA" id="ARBA00004245"/>
    </source>
</evidence>
<feature type="compositionally biased region" description="Polar residues" evidence="6">
    <location>
        <begin position="1024"/>
        <end position="1037"/>
    </location>
</feature>
<dbReference type="Pfam" id="PF12348">
    <property type="entry name" value="CLASP_N"/>
    <property type="match status" value="2"/>
</dbReference>
<evidence type="ECO:0000256" key="6">
    <source>
        <dbReference type="SAM" id="MobiDB-lite"/>
    </source>
</evidence>
<dbReference type="InterPro" id="IPR024395">
    <property type="entry name" value="CLASP_N_dom"/>
</dbReference>
<organism evidence="8 9">
    <name type="scientific">Hydra vulgaris</name>
    <name type="common">Hydra</name>
    <name type="synonym">Hydra attenuata</name>
    <dbReference type="NCBI Taxonomy" id="6087"/>
    <lineage>
        <taxon>Eukaryota</taxon>
        <taxon>Metazoa</taxon>
        <taxon>Cnidaria</taxon>
        <taxon>Hydrozoa</taxon>
        <taxon>Hydroidolina</taxon>
        <taxon>Anthoathecata</taxon>
        <taxon>Aplanulata</taxon>
        <taxon>Hydridae</taxon>
        <taxon>Hydra</taxon>
    </lineage>
</organism>
<dbReference type="GeneID" id="101236855"/>
<dbReference type="PANTHER" id="PTHR21567:SF9">
    <property type="entry name" value="CLIP-ASSOCIATING PROTEIN"/>
    <property type="match status" value="1"/>
</dbReference>
<keyword evidence="3" id="KW-0677">Repeat</keyword>
<proteinExistence type="predicted"/>
<sequence>MANESIDYYIAALQTQDTHKRLKVAENLTKYLQSSAFNQLDSGQLIDGLMSWILSSNFKVSSQGLEILGLLAYQMGPSFKTHINSTLATVVDRLGDSKQLVRDQALDVLFKYMDPVSKPQAIFDLLVPFFNHKNWRVREVLMICLTQAINRFGASSMQISKFTPCLVKLLSDPTGQVRDTAISTLVEIYRHVGDRLRADLLKYNMQESKLTSLFAKFDQLSKSGDFVDHGCNEPSNEQNSPPQKKKPLKGSVNRSTSFSPGDKKKPSVEKMNAVSSGAVDETDFVTAWEEVQEPKIFSIKEFPNELDRINSVLSDSNNDWEKRVDALRALRSLVKISNQVDQFTKIIKDLENALRVSVKDLRSSVVREACVTLSYMSFIMESKFDYLAECLLPSLIVLIPNTVKIMSTSAHAAMRLIIKHTPSPRLIPLIVSNLLTAKSKDIRRRCAEYVGLLLEIWDTSVIKNHTALLEEAIKKGIADADSETRAAVRRVYWHFADHYRDKADAMMQQFDSSKQKLLLSDKNLISTGSSGGNDVLKQNKPVRLISSSETLNKIKSQPTKNSGSATTVNYTNKTNKQTQDTVMGPPMSMPPMQRSASQMEYNSRTPKMTSRQKSYDDLKRTNAKAVRQEGRSRYAAPKNTSQPSSRNSSPKRAPSFTRERSEDYMNTFSPQKSRIPTPSKPKSKSTSHHSSRDTSPSRISGDLKNGNKSADDVNEELLWDALKKGGRRERQNSQSSLNGGGSDESDASSMSSLVNRPVVTQDYDEIINLMQQDSSNSKRDGLASLQYFLYGTNSLTTDQVIRLKETLNRYFAEPNSKIYSTFLSVLSEFVVQYKRDLKDWLFILLTRLLQRISTDILSSSQKKIARVLDVVRDSYPYDQQFHIITRYITDNTQTPTLKLKVSLLEYLRGLIHNMDPSDFVNTAPIRLAVSRIITWISEPKSSDVRKEATLVIIALFQLNSPEFSSMLSGVPNSIHEGATRVIKMHLRQASGFNSRDVITPSEEAYTPIKTSSSDSSVFRPSSSLKSPKSQDYSSGVLNRNLKENSSDNEPPGKTMPACKLTYDEIDSPITQLNSSNPPQSQLYSYGTHYTTTEHSSPVWLSKDMTIQYNPKQYEDSMLDYRYQNNSTSPEMNKMNKIIGGVEQMYLSGEKNDSGSANLVNEIFTILSAPPNVTNSEDIKNAMQELHKLLKESNKNLTTTKLKALLPTILEILHHQEAAIRCLAARSLKEIALNYPALYRSDLKGFLLPLLESEADVQREVSKTVVECSSIVCQIIPLSEIIPVIAPLCGKALFPANLSAIKLLNSISDTCDSEELRKHLDVVITNLLVAYDHIESSVRKAAVFCLVSVHNQAGANVVLPYFKDLAGSKMKLLNLYIRRSQSSNV</sequence>
<accession>A0ABM4CTE7</accession>
<dbReference type="InterPro" id="IPR016024">
    <property type="entry name" value="ARM-type_fold"/>
</dbReference>
<feature type="compositionally biased region" description="Polar residues" evidence="6">
    <location>
        <begin position="547"/>
        <end position="581"/>
    </location>
</feature>
<protein>
    <submittedName>
        <fullName evidence="9">CLIP-associating protein 1 isoform X18</fullName>
    </submittedName>
</protein>
<feature type="region of interest" description="Disordered" evidence="6">
    <location>
        <begin position="228"/>
        <end position="274"/>
    </location>
</feature>
<dbReference type="PROSITE" id="PS50077">
    <property type="entry name" value="HEAT_REPEAT"/>
    <property type="match status" value="1"/>
</dbReference>
<evidence type="ECO:0000256" key="3">
    <source>
        <dbReference type="ARBA" id="ARBA00022737"/>
    </source>
</evidence>
<keyword evidence="8" id="KW-1185">Reference proteome</keyword>
<feature type="compositionally biased region" description="Basic and acidic residues" evidence="6">
    <location>
        <begin position="613"/>
        <end position="632"/>
    </location>
</feature>
<dbReference type="SUPFAM" id="SSF48371">
    <property type="entry name" value="ARM repeat"/>
    <property type="match status" value="2"/>
</dbReference>
<feature type="compositionally biased region" description="Polar residues" evidence="6">
    <location>
        <begin position="638"/>
        <end position="650"/>
    </location>
</feature>
<dbReference type="Proteomes" id="UP001652625">
    <property type="component" value="Chromosome 11"/>
</dbReference>
<evidence type="ECO:0000256" key="2">
    <source>
        <dbReference type="ARBA" id="ARBA00022490"/>
    </source>
</evidence>
<keyword evidence="4" id="KW-0206">Cytoskeleton</keyword>
<dbReference type="InterPro" id="IPR034085">
    <property type="entry name" value="TOG"/>
</dbReference>
<feature type="region of interest" description="Disordered" evidence="6">
    <location>
        <begin position="1005"/>
        <end position="1056"/>
    </location>
</feature>
<dbReference type="Gene3D" id="1.25.10.10">
    <property type="entry name" value="Leucine-rich Repeat Variant"/>
    <property type="match status" value="4"/>
</dbReference>
<feature type="compositionally biased region" description="Polar residues" evidence="6">
    <location>
        <begin position="233"/>
        <end position="242"/>
    </location>
</feature>
<dbReference type="RefSeq" id="XP_065665204.1">
    <property type="nucleotide sequence ID" value="XM_065809132.1"/>
</dbReference>